<evidence type="ECO:0000313" key="1">
    <source>
        <dbReference type="EMBL" id="TYQ01803.1"/>
    </source>
</evidence>
<sequence length="334" mass="34576">MRSSRLATVAATGALVVLLSGSAGAQSNTPVPETGVFEPLCTPTDPGLEELSGMVAVGDRIYAIGDSGNDEVVLELNTDCVVRNRIPVPIDPYDIEDLAWYDGSLILADIGDNLRTRETVAFITLDPASGSASLHRATYPDGPHDAEAVLVDRSGRVFVVTKELFGTSSIYTPAQGQSISALAEPGPTPLTRVGTLSTGDGTAASMFTGGAVSADSSVVALRNYSDVYLYRVGEKGIGAALTEGQPLRIPTPYQPQGESVTFTEAGDLVIGSESKGGALPPLYVLRGAVEMALVSQNGESAGEESSNAAVWGIAGGVVVIAIGGGLLVRFRRHR</sequence>
<proteinExistence type="predicted"/>
<comment type="caution">
    <text evidence="1">The sequence shown here is derived from an EMBL/GenBank/DDBJ whole genome shotgun (WGS) entry which is preliminary data.</text>
</comment>
<accession>A0A652YL40</accession>
<dbReference type="SUPFAM" id="SSF101898">
    <property type="entry name" value="NHL repeat"/>
    <property type="match status" value="1"/>
</dbReference>
<gene>
    <name evidence="1" type="ORF">FNL38_107225</name>
</gene>
<dbReference type="EMBL" id="VNIQ01000007">
    <property type="protein sequence ID" value="TYQ01803.1"/>
    <property type="molecule type" value="Genomic_DNA"/>
</dbReference>
<name>A0A652YL40_NOCGL</name>
<dbReference type="AlphaFoldDB" id="A0A652YL40"/>
<protein>
    <submittedName>
        <fullName evidence="1">Uncharacterized protein</fullName>
    </submittedName>
</protein>
<reference evidence="1" key="1">
    <citation type="submission" date="2019-07" db="EMBL/GenBank/DDBJ databases">
        <title>Genomic Encyclopedia of Type Strains, Phase IV (KMG-IV): sequencing the most valuable type-strain genomes for metagenomic binning, comparative biology and taxonomic classification.</title>
        <authorList>
            <person name="Goeker M."/>
        </authorList>
    </citation>
    <scope>NUCLEOTIDE SEQUENCE</scope>
    <source>
        <strain evidence="1">DSM 44596</strain>
    </source>
</reference>
<organism evidence="1">
    <name type="scientific">Nocardia globerula</name>
    <dbReference type="NCBI Taxonomy" id="1818"/>
    <lineage>
        <taxon>Bacteria</taxon>
        <taxon>Bacillati</taxon>
        <taxon>Actinomycetota</taxon>
        <taxon>Actinomycetes</taxon>
        <taxon>Mycobacteriales</taxon>
        <taxon>Nocardiaceae</taxon>
        <taxon>Nocardia</taxon>
    </lineage>
</organism>